<dbReference type="AlphaFoldDB" id="A0A506Y5G8"/>
<evidence type="ECO:0000256" key="3">
    <source>
        <dbReference type="ARBA" id="ARBA00022777"/>
    </source>
</evidence>
<dbReference type="Proteomes" id="UP000316252">
    <property type="component" value="Unassembled WGS sequence"/>
</dbReference>
<comment type="caution">
    <text evidence="7">The sequence shown here is derived from an EMBL/GenBank/DDBJ whole genome shotgun (WGS) entry which is preliminary data.</text>
</comment>
<dbReference type="InterPro" id="IPR004006">
    <property type="entry name" value="DhaK_dom"/>
</dbReference>
<evidence type="ECO:0000256" key="2">
    <source>
        <dbReference type="ARBA" id="ARBA00022741"/>
    </source>
</evidence>
<organism evidence="7 8">
    <name type="scientific">Schumannella soli</name>
    <dbReference type="NCBI Taxonomy" id="2590779"/>
    <lineage>
        <taxon>Bacteria</taxon>
        <taxon>Bacillati</taxon>
        <taxon>Actinomycetota</taxon>
        <taxon>Actinomycetes</taxon>
        <taxon>Micrococcales</taxon>
        <taxon>Microbacteriaceae</taxon>
        <taxon>Schumannella</taxon>
    </lineage>
</organism>
<dbReference type="GO" id="GO:0005524">
    <property type="term" value="F:ATP binding"/>
    <property type="evidence" value="ECO:0007669"/>
    <property type="project" value="UniProtKB-KW"/>
</dbReference>
<sequence>MSESNASDRRQSLTVADLVNWLHRFDELTATELDWLTELDSAIGDADHGVNLIRGTRALRERFEGQHPANVGELLGQAGVTLVATVGGASGALYGALFVEMARHVGSAKSIDVATLASSFRAGLSGVVTLGRASPADKTMVDALTPAVEALEVAAERGASLRQALVDAFAAAAAGREATTPLVARKGRASYLGVRSVDHIDPGAASTALLFEALSPHLEHSPHPTTRTGQTMTTARRQFVNQPDDIIAEALDGLALTHPSLVAWHPESNVVSRATPAARKVGLVSGGGSGHEPLHAGFVGTGMLDAAVCGAVFASPTSEQIQAGTRLANSGNGVLHIVKNYTGDVLNFEIAAELVSDDGIEMQTVIVDDDLASDGAADGPGRRGTAATLVVEKVCGALAESGADLATVAEHGRGVVARSRSLALALSACAHPGESRAAFDLEPNEVEFGVGIHGERGVSRIPFATADELVEQLVTPLADELELKRGASVIAVVNGLGGAYPLELSIIARQVHRLLSGRGVGVARSLVGSYVTSLDMHGASVTLTVADDDLIGAWDAPVRTPNLTW</sequence>
<evidence type="ECO:0000313" key="7">
    <source>
        <dbReference type="EMBL" id="TPW77866.1"/>
    </source>
</evidence>
<gene>
    <name evidence="7" type="primary">dhaK</name>
    <name evidence="7" type="ORF">FJ657_04255</name>
</gene>
<dbReference type="Gene3D" id="3.40.50.10440">
    <property type="entry name" value="Dihydroxyacetone kinase, domain 1"/>
    <property type="match status" value="1"/>
</dbReference>
<keyword evidence="3 7" id="KW-0418">Kinase</keyword>
<name>A0A506Y5G8_9MICO</name>
<dbReference type="EC" id="2.7.1.121" evidence="7"/>
<evidence type="ECO:0000259" key="6">
    <source>
        <dbReference type="PROSITE" id="PS51481"/>
    </source>
</evidence>
<dbReference type="InterPro" id="IPR012737">
    <property type="entry name" value="DhaK_L_YcgS"/>
</dbReference>
<keyword evidence="4" id="KW-0067">ATP-binding</keyword>
<dbReference type="FunFam" id="3.40.50.10440:FF:000001">
    <property type="entry name" value="Dihydroxyacetone kinase, DhaK subunit"/>
    <property type="match status" value="1"/>
</dbReference>
<dbReference type="EMBL" id="VHQG01000001">
    <property type="protein sequence ID" value="TPW77866.1"/>
    <property type="molecule type" value="Genomic_DNA"/>
</dbReference>
<dbReference type="GO" id="GO:0004371">
    <property type="term" value="F:glycerone kinase activity"/>
    <property type="evidence" value="ECO:0007669"/>
    <property type="project" value="InterPro"/>
</dbReference>
<accession>A0A506Y5G8</accession>
<dbReference type="PROSITE" id="PS51480">
    <property type="entry name" value="DHAL"/>
    <property type="match status" value="1"/>
</dbReference>
<dbReference type="InterPro" id="IPR036117">
    <property type="entry name" value="DhaL_dom_sf"/>
</dbReference>
<dbReference type="InterPro" id="IPR050861">
    <property type="entry name" value="Dihydroxyacetone_Kinase"/>
</dbReference>
<evidence type="ECO:0000256" key="4">
    <source>
        <dbReference type="ARBA" id="ARBA00022840"/>
    </source>
</evidence>
<evidence type="ECO:0000256" key="1">
    <source>
        <dbReference type="ARBA" id="ARBA00022679"/>
    </source>
</evidence>
<dbReference type="PANTHER" id="PTHR28629:SF4">
    <property type="entry name" value="TRIOKINASE_FMN CYCLASE"/>
    <property type="match status" value="1"/>
</dbReference>
<reference evidence="7 8" key="1">
    <citation type="submission" date="2019-06" db="EMBL/GenBank/DDBJ databases">
        <authorList>
            <person name="Li F."/>
        </authorList>
    </citation>
    <scope>NUCLEOTIDE SEQUENCE [LARGE SCALE GENOMIC DNA]</scope>
    <source>
        <strain evidence="7 8">10F1D-1</strain>
    </source>
</reference>
<dbReference type="InterPro" id="IPR004007">
    <property type="entry name" value="DhaL_dom"/>
</dbReference>
<dbReference type="Pfam" id="PF02733">
    <property type="entry name" value="Dak1"/>
    <property type="match status" value="1"/>
</dbReference>
<dbReference type="SMART" id="SM01120">
    <property type="entry name" value="Dak2"/>
    <property type="match status" value="1"/>
</dbReference>
<dbReference type="GO" id="GO:0019563">
    <property type="term" value="P:glycerol catabolic process"/>
    <property type="evidence" value="ECO:0007669"/>
    <property type="project" value="TreeGrafter"/>
</dbReference>
<dbReference type="Pfam" id="PF02734">
    <property type="entry name" value="Dak2"/>
    <property type="match status" value="1"/>
</dbReference>
<keyword evidence="8" id="KW-1185">Reference proteome</keyword>
<evidence type="ECO:0000259" key="5">
    <source>
        <dbReference type="PROSITE" id="PS51480"/>
    </source>
</evidence>
<dbReference type="GO" id="GO:0047324">
    <property type="term" value="F:phosphoenolpyruvate-glycerone phosphotransferase activity"/>
    <property type="evidence" value="ECO:0007669"/>
    <property type="project" value="UniProtKB-EC"/>
</dbReference>
<dbReference type="Gene3D" id="1.25.40.340">
    <property type="match status" value="1"/>
</dbReference>
<dbReference type="SUPFAM" id="SSF82549">
    <property type="entry name" value="DAK1/DegV-like"/>
    <property type="match status" value="1"/>
</dbReference>
<proteinExistence type="predicted"/>
<dbReference type="SUPFAM" id="SSF101473">
    <property type="entry name" value="DhaL-like"/>
    <property type="match status" value="1"/>
</dbReference>
<feature type="domain" description="DhaL" evidence="5">
    <location>
        <begin position="16"/>
        <end position="216"/>
    </location>
</feature>
<keyword evidence="1 7" id="KW-0808">Transferase</keyword>
<protein>
    <submittedName>
        <fullName evidence="7">Dihydroxyacetone kinase subunit DhaK</fullName>
        <ecNumber evidence="7">2.7.1.121</ecNumber>
    </submittedName>
</protein>
<dbReference type="PANTHER" id="PTHR28629">
    <property type="entry name" value="TRIOKINASE/FMN CYCLASE"/>
    <property type="match status" value="1"/>
</dbReference>
<dbReference type="OrthoDB" id="9806345at2"/>
<dbReference type="Gene3D" id="3.30.1180.20">
    <property type="entry name" value="Dihydroxyacetone kinase, domain 2"/>
    <property type="match status" value="1"/>
</dbReference>
<keyword evidence="2" id="KW-0547">Nucleotide-binding</keyword>
<dbReference type="GO" id="GO:0005829">
    <property type="term" value="C:cytosol"/>
    <property type="evidence" value="ECO:0007669"/>
    <property type="project" value="TreeGrafter"/>
</dbReference>
<feature type="domain" description="DhaK" evidence="6">
    <location>
        <begin position="242"/>
        <end position="565"/>
    </location>
</feature>
<dbReference type="PROSITE" id="PS51481">
    <property type="entry name" value="DHAK"/>
    <property type="match status" value="1"/>
</dbReference>
<evidence type="ECO:0000313" key="8">
    <source>
        <dbReference type="Proteomes" id="UP000316252"/>
    </source>
</evidence>
<dbReference type="RefSeq" id="WP_141162391.1">
    <property type="nucleotide sequence ID" value="NZ_VHQG01000001.1"/>
</dbReference>
<dbReference type="NCBIfam" id="TIGR02365">
    <property type="entry name" value="dha_L_ycgS"/>
    <property type="match status" value="1"/>
</dbReference>
<dbReference type="FunFam" id="1.25.40.340:FF:000002">
    <property type="entry name" value="Dihydroxyacetone kinase, L subunit"/>
    <property type="match status" value="1"/>
</dbReference>